<name>A0A1I3ZGU2_9PROT</name>
<sequence>MSAFFLSALLLSVSAYIHTLSENPAMRPANPIADQFWRGLSYLCVAGWVLMILRGFYDRHWADGLAALLGSFAVNWWFGHRGPKRTWPGISMLFGVVGLALATYSFLYE</sequence>
<feature type="transmembrane region" description="Helical" evidence="1">
    <location>
        <begin position="64"/>
        <end position="80"/>
    </location>
</feature>
<dbReference type="OrthoDB" id="7276059at2"/>
<keyword evidence="1" id="KW-1133">Transmembrane helix</keyword>
<organism evidence="2 3">
    <name type="scientific">Falsiroseomonas stagni DSM 19981</name>
    <dbReference type="NCBI Taxonomy" id="1123062"/>
    <lineage>
        <taxon>Bacteria</taxon>
        <taxon>Pseudomonadati</taxon>
        <taxon>Pseudomonadota</taxon>
        <taxon>Alphaproteobacteria</taxon>
        <taxon>Acetobacterales</taxon>
        <taxon>Roseomonadaceae</taxon>
        <taxon>Falsiroseomonas</taxon>
    </lineage>
</organism>
<accession>A0A1I3ZGU2</accession>
<dbReference type="AlphaFoldDB" id="A0A1I3ZGU2"/>
<keyword evidence="3" id="KW-1185">Reference proteome</keyword>
<dbReference type="EMBL" id="FOSQ01000002">
    <property type="protein sequence ID" value="SFK43338.1"/>
    <property type="molecule type" value="Genomic_DNA"/>
</dbReference>
<dbReference type="STRING" id="1123062.SAMN02745775_102511"/>
<dbReference type="Proteomes" id="UP000199473">
    <property type="component" value="Unassembled WGS sequence"/>
</dbReference>
<evidence type="ECO:0000256" key="1">
    <source>
        <dbReference type="SAM" id="Phobius"/>
    </source>
</evidence>
<keyword evidence="1" id="KW-0472">Membrane</keyword>
<protein>
    <submittedName>
        <fullName evidence="2">Uncharacterized protein</fullName>
    </submittedName>
</protein>
<dbReference type="RefSeq" id="WP_139226008.1">
    <property type="nucleotide sequence ID" value="NZ_FOSQ01000002.1"/>
</dbReference>
<reference evidence="2 3" key="1">
    <citation type="submission" date="2016-10" db="EMBL/GenBank/DDBJ databases">
        <authorList>
            <person name="de Groot N.N."/>
        </authorList>
    </citation>
    <scope>NUCLEOTIDE SEQUENCE [LARGE SCALE GENOMIC DNA]</scope>
    <source>
        <strain evidence="2 3">DSM 19981</strain>
    </source>
</reference>
<evidence type="ECO:0000313" key="3">
    <source>
        <dbReference type="Proteomes" id="UP000199473"/>
    </source>
</evidence>
<feature type="transmembrane region" description="Helical" evidence="1">
    <location>
        <begin position="39"/>
        <end position="57"/>
    </location>
</feature>
<evidence type="ECO:0000313" key="2">
    <source>
        <dbReference type="EMBL" id="SFK43338.1"/>
    </source>
</evidence>
<feature type="transmembrane region" description="Helical" evidence="1">
    <location>
        <begin position="86"/>
        <end position="107"/>
    </location>
</feature>
<proteinExistence type="predicted"/>
<keyword evidence="1" id="KW-0812">Transmembrane</keyword>
<gene>
    <name evidence="2" type="ORF">SAMN02745775_102511</name>
</gene>